<dbReference type="InterPro" id="IPR026444">
    <property type="entry name" value="Secre_tail"/>
</dbReference>
<dbReference type="EMBL" id="LT838813">
    <property type="protein sequence ID" value="SMD45878.1"/>
    <property type="molecule type" value="Genomic_DNA"/>
</dbReference>
<dbReference type="STRING" id="758820.SAMN00777080_4551"/>
<sequence>MKNFIILFFCYLANTSVFGQVKVEKMDSQLIPKKISKQNIPIIPEFPNKDSVVIEILKSINEKESILDPLNIGKNLVLNINFDTIPFQTFENTAIKEIEIFSPNSNTLSLNFSQIKLSRSAKLFVINDAESFVLGPITVENVSRNIDFDPGFIPGDKIRVLLIEAQNEIEKSNLVISRVGHIVYDFFGVRKTVFEGRSNCYGFDCSSSCLENIVCFPDFNDESRAVALITYTDPLDEFNNIGIHGTGYLINNGFQDKRPLFLSMIHGIAGYMTPDLKLIFHYKSPQCNNSIEGPVAYFVQGAIPLVLDPSNDLRLIELQTNPGTSQIFSTNPVSYLGWSIIDEPITKTYGVHHPKGDVQKYMEGGLAIPIVEPGTSYNVWKYNLNNGFPETNSSGSPTFNQFKRVIGSLRSAEQVLTCSNFQNIDTYSVRISKSWPVLCQFLDPGNEGIVAMNTLIDNPVDKVFSSISGPDYLCSTSSFNLINAPLDLPVAWTVSPTHLFSGSTSGSSSSAPLSPSGSTASGQATITFAIDTDCGEVEVQQSFWVGKARADIIGPYDMPTNTVEAYYAEGFFPYTGMLHLMGITDYQWSVYPSGYDWIYGQGMPGITLTISFPGFYSLGLDVTNPCGVMGTEMPVHVYNPWEHFTLYPNPTSDILQISMDLETRGRGGDQDFEVSLYDGQGRELIPAKLAHQQTSLDLSRIPKGFYYVHIRYRDALLRRQIRVER</sequence>
<proteinExistence type="predicted"/>
<dbReference type="InterPro" id="IPR043504">
    <property type="entry name" value="Peptidase_S1_PA_chymotrypsin"/>
</dbReference>
<dbReference type="OrthoDB" id="905690at2"/>
<gene>
    <name evidence="2" type="ORF">SAMN00777080_4551</name>
</gene>
<accession>A0A1W2HAY6</accession>
<keyword evidence="3" id="KW-1185">Reference proteome</keyword>
<dbReference type="NCBIfam" id="TIGR04183">
    <property type="entry name" value="Por_Secre_tail"/>
    <property type="match status" value="1"/>
</dbReference>
<organism evidence="2 3">
    <name type="scientific">Aquiflexum balticum DSM 16537</name>
    <dbReference type="NCBI Taxonomy" id="758820"/>
    <lineage>
        <taxon>Bacteria</taxon>
        <taxon>Pseudomonadati</taxon>
        <taxon>Bacteroidota</taxon>
        <taxon>Cytophagia</taxon>
        <taxon>Cytophagales</taxon>
        <taxon>Cyclobacteriaceae</taxon>
        <taxon>Aquiflexum</taxon>
    </lineage>
</organism>
<evidence type="ECO:0000313" key="2">
    <source>
        <dbReference type="EMBL" id="SMD45878.1"/>
    </source>
</evidence>
<dbReference type="SUPFAM" id="SSF50494">
    <property type="entry name" value="Trypsin-like serine proteases"/>
    <property type="match status" value="1"/>
</dbReference>
<name>A0A1W2HAY6_9BACT</name>
<dbReference type="AlphaFoldDB" id="A0A1W2HAY6"/>
<dbReference type="Proteomes" id="UP000192333">
    <property type="component" value="Chromosome I"/>
</dbReference>
<feature type="domain" description="Secretion system C-terminal sorting" evidence="1">
    <location>
        <begin position="646"/>
        <end position="712"/>
    </location>
</feature>
<evidence type="ECO:0000259" key="1">
    <source>
        <dbReference type="Pfam" id="PF18962"/>
    </source>
</evidence>
<reference evidence="3" key="1">
    <citation type="submission" date="2017-04" db="EMBL/GenBank/DDBJ databases">
        <authorList>
            <person name="Varghese N."/>
            <person name="Submissions S."/>
        </authorList>
    </citation>
    <scope>NUCLEOTIDE SEQUENCE [LARGE SCALE GENOMIC DNA]</scope>
    <source>
        <strain evidence="3">DSM 16537</strain>
    </source>
</reference>
<evidence type="ECO:0000313" key="3">
    <source>
        <dbReference type="Proteomes" id="UP000192333"/>
    </source>
</evidence>
<dbReference type="Pfam" id="PF18962">
    <property type="entry name" value="Por_Secre_tail"/>
    <property type="match status" value="1"/>
</dbReference>
<dbReference type="Gene3D" id="2.40.10.10">
    <property type="entry name" value="Trypsin-like serine proteases"/>
    <property type="match status" value="2"/>
</dbReference>
<protein>
    <submittedName>
        <fullName evidence="2">Por secretion system C-terminal sorting domain-containing protein</fullName>
    </submittedName>
</protein>
<dbReference type="InterPro" id="IPR009003">
    <property type="entry name" value="Peptidase_S1_PA"/>
</dbReference>